<dbReference type="EMBL" id="JBAHYK010000043">
    <property type="protein sequence ID" value="KAL0579959.1"/>
    <property type="molecule type" value="Genomic_DNA"/>
</dbReference>
<feature type="domain" description="Telomere length regulation protein conserved" evidence="3">
    <location>
        <begin position="572"/>
        <end position="691"/>
    </location>
</feature>
<comment type="caution">
    <text evidence="4">The sequence shown here is derived from an EMBL/GenBank/DDBJ whole genome shotgun (WGS) entry which is preliminary data.</text>
</comment>
<feature type="region of interest" description="Disordered" evidence="2">
    <location>
        <begin position="489"/>
        <end position="562"/>
    </location>
</feature>
<organism evidence="4 5">
    <name type="scientific">Marasmius crinis-equi</name>
    <dbReference type="NCBI Taxonomy" id="585013"/>
    <lineage>
        <taxon>Eukaryota</taxon>
        <taxon>Fungi</taxon>
        <taxon>Dikarya</taxon>
        <taxon>Basidiomycota</taxon>
        <taxon>Agaricomycotina</taxon>
        <taxon>Agaricomycetes</taxon>
        <taxon>Agaricomycetidae</taxon>
        <taxon>Agaricales</taxon>
        <taxon>Marasmiineae</taxon>
        <taxon>Marasmiaceae</taxon>
        <taxon>Marasmius</taxon>
    </lineage>
</organism>
<protein>
    <submittedName>
        <fullName evidence="4">Telomere binding protein</fullName>
    </submittedName>
</protein>
<dbReference type="InterPro" id="IPR038528">
    <property type="entry name" value="TEL2_C_sf"/>
</dbReference>
<accession>A0ABR3FWP6</accession>
<dbReference type="Pfam" id="PF10193">
    <property type="entry name" value="Telomere_reg-2"/>
    <property type="match status" value="1"/>
</dbReference>
<feature type="region of interest" description="Disordered" evidence="2">
    <location>
        <begin position="884"/>
        <end position="906"/>
    </location>
</feature>
<comment type="similarity">
    <text evidence="1">Belongs to the TEL2 family.</text>
</comment>
<feature type="compositionally biased region" description="Low complexity" evidence="2">
    <location>
        <begin position="539"/>
        <end position="551"/>
    </location>
</feature>
<dbReference type="Proteomes" id="UP001465976">
    <property type="component" value="Unassembled WGS sequence"/>
</dbReference>
<dbReference type="PANTHER" id="PTHR15830:SF10">
    <property type="entry name" value="TELOMERE LENGTH REGULATION PROTEIN TEL2 HOMOLOG"/>
    <property type="match status" value="1"/>
</dbReference>
<dbReference type="PANTHER" id="PTHR15830">
    <property type="entry name" value="TELOMERE LENGTH REGULATION PROTEIN TEL2 FAMILY MEMBER"/>
    <property type="match status" value="1"/>
</dbReference>
<keyword evidence="5" id="KW-1185">Reference proteome</keyword>
<evidence type="ECO:0000259" key="3">
    <source>
        <dbReference type="Pfam" id="PF10193"/>
    </source>
</evidence>
<sequence>MASNDGQGLVRDVIQQLQQPISEFNSLLSLLAAPLDALRLLPPQYARYNDHPLPHDSIKPEKHVPSIQKAVLEVVIPTWDTVLEEAGAFLLVEQYFCPDLFSFTSSYAGEVASFGYSTIMSSPITDVSVRFLVRLVKEYPIDKLHSTIFSAKGDVAKKELRWEECVQNLVSLPAKIANHFGGKGQVPDVLEQGAYFGQICTRCEQMISSLSAASQKDYSSIALLMTRLSRLGAFPPTLSTSRSQPSFFQTVLPTMRKRLDGPGSSLYGQAWFQILQSFPSSTTLRAILNSLFASLKSVNSLDAAIRVRALVKREARLLQDISPLGSDDEELWECASSLIVNRDWDEGHARIFVAWISLCGRTHRNDKALRLLLDDVVSQWTSPEHIKHSLVAKHRYMTLLLLLTISNLPPSSLSSMASSSRFISSVGTYISQMDNSIRHYGMLVAEVVAQRVGKKLDFEDWEGEDSDKPWCRQVREFIQTRDIDVDIQTVDVDTDEVPRSQPDNIPDMPQPAPPTTKPTIVMKSKDGYDSDDSMAGYDSPPSSRSASPTPSELQEIENDPSLAVGAKKIQRPVYLAQLGNMIRGPTGTTDGSANEEADKIEMALNCAEELIRKKKDFGTELEENAVNIAYGLVGLQDNYNLPDFDRKRQNALNALVACCPRKAAPCIIEEFFKNQYSTDQRYVILNALALGGRELASLTIPPAANTSSFPSKRLSLPLHQKYITDSSSNTALVPRLLEDITRNSIERTKDAASDKVPEMVREKRLRVQKPALVKEVTPKTPTSLQPPQKTSFNEVAAQYFIGPLINHFWLFLRDEQSREERTAHLEGRGRYHGAGTGLILNPLVLAHFLRTLALLVHAAHNASEWLAVIAPDTLELAVTLGTRPVSHSDSDEKEDEQTEQSKAGKEASVLSSALELALVILDGCLELDRGRSISLEHTTLLMGAGEWAAGVLSALESGIKVPGGGGAQEMTLRRAASGVVLKIDEITSQWRRSMIDTW</sequence>
<evidence type="ECO:0000256" key="1">
    <source>
        <dbReference type="ARBA" id="ARBA00006133"/>
    </source>
</evidence>
<name>A0ABR3FWP6_9AGAR</name>
<evidence type="ECO:0000256" key="2">
    <source>
        <dbReference type="SAM" id="MobiDB-lite"/>
    </source>
</evidence>
<evidence type="ECO:0000313" key="4">
    <source>
        <dbReference type="EMBL" id="KAL0579959.1"/>
    </source>
</evidence>
<dbReference type="InterPro" id="IPR051970">
    <property type="entry name" value="TEL2_Regulation"/>
</dbReference>
<reference evidence="4 5" key="1">
    <citation type="submission" date="2024-02" db="EMBL/GenBank/DDBJ databases">
        <title>A draft genome for the cacao thread blight pathogen Marasmius crinis-equi.</title>
        <authorList>
            <person name="Cohen S.P."/>
            <person name="Baruah I.K."/>
            <person name="Amoako-Attah I."/>
            <person name="Bukari Y."/>
            <person name="Meinhardt L.W."/>
            <person name="Bailey B.A."/>
        </authorList>
    </citation>
    <scope>NUCLEOTIDE SEQUENCE [LARGE SCALE GENOMIC DNA]</scope>
    <source>
        <strain evidence="4 5">GH-76</strain>
    </source>
</reference>
<evidence type="ECO:0000313" key="5">
    <source>
        <dbReference type="Proteomes" id="UP001465976"/>
    </source>
</evidence>
<dbReference type="Gene3D" id="1.25.40.720">
    <property type="entry name" value="Telomere length regulation protein 2, C-terminal domain"/>
    <property type="match status" value="1"/>
</dbReference>
<dbReference type="InterPro" id="IPR019337">
    <property type="entry name" value="Telomere_length_regulation_dom"/>
</dbReference>
<proteinExistence type="inferred from homology"/>
<gene>
    <name evidence="4" type="primary">TEL2</name>
    <name evidence="4" type="ORF">V5O48_002043</name>
</gene>